<accession>A0AA39WRG2</accession>
<dbReference type="Proteomes" id="UP001175000">
    <property type="component" value="Unassembled WGS sequence"/>
</dbReference>
<keyword evidence="1" id="KW-0472">Membrane</keyword>
<reference evidence="2" key="1">
    <citation type="submission" date="2023-06" db="EMBL/GenBank/DDBJ databases">
        <title>Genome-scale phylogeny and comparative genomics of the fungal order Sordariales.</title>
        <authorList>
            <consortium name="Lawrence Berkeley National Laboratory"/>
            <person name="Hensen N."/>
            <person name="Bonometti L."/>
            <person name="Westerberg I."/>
            <person name="Brannstrom I.O."/>
            <person name="Guillou S."/>
            <person name="Cros-Aarteil S."/>
            <person name="Calhoun S."/>
            <person name="Haridas S."/>
            <person name="Kuo A."/>
            <person name="Mondo S."/>
            <person name="Pangilinan J."/>
            <person name="Riley R."/>
            <person name="Labutti K."/>
            <person name="Andreopoulos B."/>
            <person name="Lipzen A."/>
            <person name="Chen C."/>
            <person name="Yanf M."/>
            <person name="Daum C."/>
            <person name="Ng V."/>
            <person name="Clum A."/>
            <person name="Steindorff A."/>
            <person name="Ohm R."/>
            <person name="Martin F."/>
            <person name="Silar P."/>
            <person name="Natvig D."/>
            <person name="Lalanne C."/>
            <person name="Gautier V."/>
            <person name="Ament-Velasquez S.L."/>
            <person name="Kruys A."/>
            <person name="Hutchinson M.I."/>
            <person name="Powell A.J."/>
            <person name="Barry K."/>
            <person name="Miller A.N."/>
            <person name="Grigoriev I.V."/>
            <person name="Debuchy R."/>
            <person name="Gladieux P."/>
            <person name="Thoren M.H."/>
            <person name="Johannesson H."/>
        </authorList>
    </citation>
    <scope>NUCLEOTIDE SEQUENCE</scope>
    <source>
        <strain evidence="2">CBS 606.72</strain>
    </source>
</reference>
<keyword evidence="1" id="KW-1133">Transmembrane helix</keyword>
<evidence type="ECO:0000256" key="1">
    <source>
        <dbReference type="SAM" id="Phobius"/>
    </source>
</evidence>
<gene>
    <name evidence="2" type="ORF">B0T14DRAFT_566999</name>
</gene>
<proteinExistence type="predicted"/>
<sequence>MDATPPEDDLHLRNLLTSLNVLSTEPPISPAHSLLFPNPTHHPSNPLPLHPISSHPILSAFLFASTATGAAPTYFNVRHFVLLSVLFGWLASRFISFLLTKHLNQHLSLTKHKRTHVIVCAVKNVTLGLVPPFLLATQTCGCFSNCRPWPPIRLDGEVTGVELNPREKFDWNNAVLYSPLVGAFLAWI</sequence>
<dbReference type="EMBL" id="JAULSU010000004">
    <property type="protein sequence ID" value="KAK0620231.1"/>
    <property type="molecule type" value="Genomic_DNA"/>
</dbReference>
<evidence type="ECO:0000313" key="2">
    <source>
        <dbReference type="EMBL" id="KAK0620231.1"/>
    </source>
</evidence>
<keyword evidence="3" id="KW-1185">Reference proteome</keyword>
<dbReference type="AlphaFoldDB" id="A0AA39WRG2"/>
<name>A0AA39WRG2_9PEZI</name>
<keyword evidence="1" id="KW-0812">Transmembrane</keyword>
<protein>
    <submittedName>
        <fullName evidence="2">Uncharacterized protein</fullName>
    </submittedName>
</protein>
<evidence type="ECO:0000313" key="3">
    <source>
        <dbReference type="Proteomes" id="UP001175000"/>
    </source>
</evidence>
<organism evidence="2 3">
    <name type="scientific">Immersiella caudata</name>
    <dbReference type="NCBI Taxonomy" id="314043"/>
    <lineage>
        <taxon>Eukaryota</taxon>
        <taxon>Fungi</taxon>
        <taxon>Dikarya</taxon>
        <taxon>Ascomycota</taxon>
        <taxon>Pezizomycotina</taxon>
        <taxon>Sordariomycetes</taxon>
        <taxon>Sordariomycetidae</taxon>
        <taxon>Sordariales</taxon>
        <taxon>Lasiosphaeriaceae</taxon>
        <taxon>Immersiella</taxon>
    </lineage>
</organism>
<feature type="transmembrane region" description="Helical" evidence="1">
    <location>
        <begin position="57"/>
        <end position="75"/>
    </location>
</feature>
<comment type="caution">
    <text evidence="2">The sequence shown here is derived from an EMBL/GenBank/DDBJ whole genome shotgun (WGS) entry which is preliminary data.</text>
</comment>
<feature type="transmembrane region" description="Helical" evidence="1">
    <location>
        <begin position="81"/>
        <end position="99"/>
    </location>
</feature>